<keyword evidence="5" id="KW-0539">Nucleus</keyword>
<dbReference type="GeneID" id="111288989"/>
<organism evidence="9 10">
    <name type="scientific">Durio zibethinus</name>
    <name type="common">Durian</name>
    <dbReference type="NCBI Taxonomy" id="66656"/>
    <lineage>
        <taxon>Eukaryota</taxon>
        <taxon>Viridiplantae</taxon>
        <taxon>Streptophyta</taxon>
        <taxon>Embryophyta</taxon>
        <taxon>Tracheophyta</taxon>
        <taxon>Spermatophyta</taxon>
        <taxon>Magnoliopsida</taxon>
        <taxon>eudicotyledons</taxon>
        <taxon>Gunneridae</taxon>
        <taxon>Pentapetalae</taxon>
        <taxon>rosids</taxon>
        <taxon>malvids</taxon>
        <taxon>Malvales</taxon>
        <taxon>Malvaceae</taxon>
        <taxon>Helicteroideae</taxon>
        <taxon>Durio</taxon>
    </lineage>
</organism>
<keyword evidence="9" id="KW-1185">Reference proteome</keyword>
<evidence type="ECO:0000256" key="1">
    <source>
        <dbReference type="ARBA" id="ARBA00004123"/>
    </source>
</evidence>
<evidence type="ECO:0000256" key="3">
    <source>
        <dbReference type="ARBA" id="ARBA00023125"/>
    </source>
</evidence>
<dbReference type="Gene3D" id="4.10.280.10">
    <property type="entry name" value="Helix-loop-helix DNA-binding domain"/>
    <property type="match status" value="1"/>
</dbReference>
<dbReference type="AlphaFoldDB" id="A0A6P5Y5B2"/>
<dbReference type="Pfam" id="PF00010">
    <property type="entry name" value="HLH"/>
    <property type="match status" value="1"/>
</dbReference>
<dbReference type="InterPro" id="IPR036638">
    <property type="entry name" value="HLH_DNA-bd_sf"/>
</dbReference>
<dbReference type="PANTHER" id="PTHR31945:SF63">
    <property type="entry name" value="TRANSCRIPTION FACTOR BHLH90"/>
    <property type="match status" value="1"/>
</dbReference>
<name>A0A6P5Y5B2_DURZI</name>
<keyword evidence="4" id="KW-0804">Transcription</keyword>
<dbReference type="GO" id="GO:0043565">
    <property type="term" value="F:sequence-specific DNA binding"/>
    <property type="evidence" value="ECO:0007669"/>
    <property type="project" value="TreeGrafter"/>
</dbReference>
<protein>
    <submittedName>
        <fullName evidence="10">Transcription factor bHLH90</fullName>
    </submittedName>
</protein>
<dbReference type="Pfam" id="PF14215">
    <property type="entry name" value="bHLH-MYC_N"/>
    <property type="match status" value="1"/>
</dbReference>
<evidence type="ECO:0000256" key="5">
    <source>
        <dbReference type="ARBA" id="ARBA00023242"/>
    </source>
</evidence>
<feature type="domain" description="BHLH" evidence="8">
    <location>
        <begin position="298"/>
        <end position="347"/>
    </location>
</feature>
<comment type="subcellular location">
    <subcellularLocation>
        <location evidence="1">Nucleus</location>
    </subcellularLocation>
</comment>
<feature type="compositionally biased region" description="Polar residues" evidence="7">
    <location>
        <begin position="212"/>
        <end position="227"/>
    </location>
</feature>
<dbReference type="GO" id="GO:0046983">
    <property type="term" value="F:protein dimerization activity"/>
    <property type="evidence" value="ECO:0007669"/>
    <property type="project" value="InterPro"/>
</dbReference>
<proteinExistence type="predicted"/>
<evidence type="ECO:0000259" key="8">
    <source>
        <dbReference type="PROSITE" id="PS50888"/>
    </source>
</evidence>
<dbReference type="InterPro" id="IPR011598">
    <property type="entry name" value="bHLH_dom"/>
</dbReference>
<sequence length="564" mass="63975">MRGFERAVEWLRPFVDSKTWDFCVVWKLGDDPSRFIEWKDCCCSGGIHVKVEKDESQQHLGPLCRDAHFQHSIRSKACEALSHFPFVMSLYAGSHGEVAMSNQPNWVNHANASGSDSSHETMGTQVLIPVFGGLIELFASKHIPKDQNIIELVTTQCNALLKPEVTTAESYTKENLDKWYHNALLEKDLHNLPFSISLSTFIPRIQSIPLASDSNSHPSLDGSSRGPSPSVEHPPFASGSACSSQDEQLKQLIGTYNGTKRLRCSKNVSEQQAVFVLDHKTNSVNDKIRTTKKPEKENYHSKNLVTERNRRKKIKDGLFKLRALVPKISKMDRTAILTDAIEYIGDLQEEKKKLQNELTKIEEEDCEKSNLELKSAKLDKLHKDMSAVKQNQVSSGLADMEKMEVHVEVNQITKREFLIKLYYEHKRGGFAKLMEGIDSLGLRVIDANVTTFNGKVLNIFKVEELVMSDFPLGLIFSANTVSVTLMLGKQGFSFQEIERLVDRPTELDKSDSCFHIQYRKCRLRVRQCTVKWTARLRDKKPFHSCNFTSSCSINHDSELLAVKI</sequence>
<dbReference type="PROSITE" id="PS50888">
    <property type="entry name" value="BHLH"/>
    <property type="match status" value="1"/>
</dbReference>
<dbReference type="InterPro" id="IPR025610">
    <property type="entry name" value="MYC/MYB_N"/>
</dbReference>
<evidence type="ECO:0000256" key="2">
    <source>
        <dbReference type="ARBA" id="ARBA00023015"/>
    </source>
</evidence>
<dbReference type="SMART" id="SM00353">
    <property type="entry name" value="HLH"/>
    <property type="match status" value="1"/>
</dbReference>
<dbReference type="SUPFAM" id="SSF47459">
    <property type="entry name" value="HLH, helix-loop-helix DNA-binding domain"/>
    <property type="match status" value="1"/>
</dbReference>
<evidence type="ECO:0000313" key="9">
    <source>
        <dbReference type="Proteomes" id="UP000515121"/>
    </source>
</evidence>
<dbReference type="InterPro" id="IPR051358">
    <property type="entry name" value="TF_AMS/ICE1/BHLH6-like"/>
</dbReference>
<feature type="region of interest" description="Disordered" evidence="7">
    <location>
        <begin position="212"/>
        <end position="243"/>
    </location>
</feature>
<dbReference type="GO" id="GO:0005634">
    <property type="term" value="C:nucleus"/>
    <property type="evidence" value="ECO:0007669"/>
    <property type="project" value="UniProtKB-SubCell"/>
</dbReference>
<feature type="coiled-coil region" evidence="6">
    <location>
        <begin position="337"/>
        <end position="374"/>
    </location>
</feature>
<reference evidence="10" key="1">
    <citation type="submission" date="2025-08" db="UniProtKB">
        <authorList>
            <consortium name="RefSeq"/>
        </authorList>
    </citation>
    <scope>IDENTIFICATION</scope>
    <source>
        <tissue evidence="10">Fruit stalk</tissue>
    </source>
</reference>
<evidence type="ECO:0000256" key="7">
    <source>
        <dbReference type="SAM" id="MobiDB-lite"/>
    </source>
</evidence>
<keyword evidence="3" id="KW-0238">DNA-binding</keyword>
<gene>
    <name evidence="10" type="primary">LOC111288989</name>
</gene>
<dbReference type="GO" id="GO:0003700">
    <property type="term" value="F:DNA-binding transcription factor activity"/>
    <property type="evidence" value="ECO:0007669"/>
    <property type="project" value="TreeGrafter"/>
</dbReference>
<dbReference type="OrthoDB" id="1890947at2759"/>
<dbReference type="Pfam" id="PF22754">
    <property type="entry name" value="bHLH-TF_ACT-like_plant"/>
    <property type="match status" value="1"/>
</dbReference>
<evidence type="ECO:0000256" key="6">
    <source>
        <dbReference type="SAM" id="Coils"/>
    </source>
</evidence>
<dbReference type="RefSeq" id="XP_022735623.1">
    <property type="nucleotide sequence ID" value="XM_022879888.1"/>
</dbReference>
<dbReference type="KEGG" id="dzi:111288989"/>
<dbReference type="PANTHER" id="PTHR31945">
    <property type="entry name" value="TRANSCRIPTION FACTOR SCREAM2-RELATED"/>
    <property type="match status" value="1"/>
</dbReference>
<keyword evidence="6" id="KW-0175">Coiled coil</keyword>
<evidence type="ECO:0000313" key="10">
    <source>
        <dbReference type="RefSeq" id="XP_022735623.1"/>
    </source>
</evidence>
<dbReference type="Proteomes" id="UP000515121">
    <property type="component" value="Unplaced"/>
</dbReference>
<evidence type="ECO:0000256" key="4">
    <source>
        <dbReference type="ARBA" id="ARBA00023163"/>
    </source>
</evidence>
<accession>A0A6P5Y5B2</accession>
<dbReference type="InterPro" id="IPR054502">
    <property type="entry name" value="bHLH-TF_ACT-like_plant"/>
</dbReference>
<keyword evidence="2" id="KW-0805">Transcription regulation</keyword>